<name>A0AAQ3K977_9LILI</name>
<dbReference type="EMBL" id="CP136892">
    <property type="protein sequence ID" value="WOL02252.1"/>
    <property type="molecule type" value="Genomic_DNA"/>
</dbReference>
<evidence type="ECO:0000313" key="3">
    <source>
        <dbReference type="Proteomes" id="UP001327560"/>
    </source>
</evidence>
<organism evidence="2 3">
    <name type="scientific">Canna indica</name>
    <name type="common">Indian-shot</name>
    <dbReference type="NCBI Taxonomy" id="4628"/>
    <lineage>
        <taxon>Eukaryota</taxon>
        <taxon>Viridiplantae</taxon>
        <taxon>Streptophyta</taxon>
        <taxon>Embryophyta</taxon>
        <taxon>Tracheophyta</taxon>
        <taxon>Spermatophyta</taxon>
        <taxon>Magnoliopsida</taxon>
        <taxon>Liliopsida</taxon>
        <taxon>Zingiberales</taxon>
        <taxon>Cannaceae</taxon>
        <taxon>Canna</taxon>
    </lineage>
</organism>
<protein>
    <submittedName>
        <fullName evidence="2">WRKY transcription factor WRKY51 isoform X2</fullName>
    </submittedName>
</protein>
<sequence length="106" mass="10956">MVPRTVTLDFAKPKESFTISATMSISSSSFLSSLIGDGSVAGKIGSPILVPAVAVSVGKPPLESSSKRKIPDHVHVSEDGKQTASGSRCHCTKKGKPSCTALPCSR</sequence>
<evidence type="ECO:0000256" key="1">
    <source>
        <dbReference type="SAM" id="MobiDB-lite"/>
    </source>
</evidence>
<feature type="region of interest" description="Disordered" evidence="1">
    <location>
        <begin position="76"/>
        <end position="106"/>
    </location>
</feature>
<dbReference type="Proteomes" id="UP001327560">
    <property type="component" value="Chromosome 3"/>
</dbReference>
<keyword evidence="3" id="KW-1185">Reference proteome</keyword>
<gene>
    <name evidence="2" type="ORF">Cni_G10971</name>
</gene>
<accession>A0AAQ3K977</accession>
<reference evidence="2 3" key="1">
    <citation type="submission" date="2023-10" db="EMBL/GenBank/DDBJ databases">
        <title>Chromosome-scale genome assembly provides insights into flower coloration mechanisms of Canna indica.</title>
        <authorList>
            <person name="Li C."/>
        </authorList>
    </citation>
    <scope>NUCLEOTIDE SEQUENCE [LARGE SCALE GENOMIC DNA]</scope>
    <source>
        <tissue evidence="2">Flower</tissue>
    </source>
</reference>
<proteinExistence type="predicted"/>
<evidence type="ECO:0000313" key="2">
    <source>
        <dbReference type="EMBL" id="WOL02252.1"/>
    </source>
</evidence>
<dbReference type="AlphaFoldDB" id="A0AAQ3K977"/>